<name>A0A816V0B4_9BILA</name>
<dbReference type="PANTHER" id="PTHR34354">
    <property type="entry name" value="NADPH-DEPENDENT 7-CYANO-7-DEAZAGUANINE REDUCTASE"/>
    <property type="match status" value="1"/>
</dbReference>
<dbReference type="Pfam" id="PF14819">
    <property type="entry name" value="QueF_N"/>
    <property type="match status" value="1"/>
</dbReference>
<keyword evidence="3" id="KW-0521">NADP</keyword>
<gene>
    <name evidence="6" type="ORF">XDN619_LOCUS22501</name>
</gene>
<keyword evidence="4" id="KW-0560">Oxidoreductase</keyword>
<evidence type="ECO:0000256" key="3">
    <source>
        <dbReference type="ARBA" id="ARBA00022857"/>
    </source>
</evidence>
<sequence length="276" mass="31898">MSEILLGKQVKYKDSYDNSLLFPIKRSLNRNKIITQSELPFNGYDLWNCYEVSWLNQKGKPEVRIVHFIVPADSECLIESKSIKLYLNSFNNTKFTSEIEVSDIIQSDLSNVAGLVVEVFLNKLAYYKGQPLKLFDGVLLDEIDVEVSDYQVNSDLLKMDLEPDGEVVEETLYSNLLKSNCLVTGQPDWASVQIKYTGRKINHSSLLKYLISYRNHNGFHEDCIEHIFIDILEKCKPQELTVYAKYTRRGGVDINPFRTNLDLKNTEIIKIRDVRQ</sequence>
<reference evidence="6" key="1">
    <citation type="submission" date="2021-02" db="EMBL/GenBank/DDBJ databases">
        <authorList>
            <person name="Nowell W R."/>
        </authorList>
    </citation>
    <scope>NUCLEOTIDE SEQUENCE</scope>
</reference>
<dbReference type="InterPro" id="IPR029139">
    <property type="entry name" value="QueF_N"/>
</dbReference>
<proteinExistence type="inferred from homology"/>
<dbReference type="EMBL" id="CAJNRG010010184">
    <property type="protein sequence ID" value="CAF2119998.1"/>
    <property type="molecule type" value="Genomic_DNA"/>
</dbReference>
<dbReference type="GO" id="GO:0033739">
    <property type="term" value="F:preQ1 synthase activity"/>
    <property type="evidence" value="ECO:0007669"/>
    <property type="project" value="InterPro"/>
</dbReference>
<dbReference type="AlphaFoldDB" id="A0A816V0B4"/>
<dbReference type="NCBIfam" id="TIGR03138">
    <property type="entry name" value="QueF"/>
    <property type="match status" value="1"/>
</dbReference>
<feature type="domain" description="NADPH-dependent 7-cyano-7-deazaguanine reductase N-terminal" evidence="5">
    <location>
        <begin position="12"/>
        <end position="119"/>
    </location>
</feature>
<evidence type="ECO:0000259" key="5">
    <source>
        <dbReference type="Pfam" id="PF14819"/>
    </source>
</evidence>
<evidence type="ECO:0000313" key="6">
    <source>
        <dbReference type="EMBL" id="CAF2119998.1"/>
    </source>
</evidence>
<evidence type="ECO:0000256" key="2">
    <source>
        <dbReference type="ARBA" id="ARBA00022785"/>
    </source>
</evidence>
<evidence type="ECO:0000256" key="4">
    <source>
        <dbReference type="ARBA" id="ARBA00023002"/>
    </source>
</evidence>
<dbReference type="PANTHER" id="PTHR34354:SF1">
    <property type="entry name" value="NADPH-DEPENDENT 7-CYANO-7-DEAZAGUANINE REDUCTASE"/>
    <property type="match status" value="1"/>
</dbReference>
<dbReference type="Pfam" id="PF14489">
    <property type="entry name" value="QueF"/>
    <property type="match status" value="1"/>
</dbReference>
<dbReference type="InterPro" id="IPR050084">
    <property type="entry name" value="NADPH_dep_7-cyano-7-deazaG_red"/>
</dbReference>
<dbReference type="GO" id="GO:0008616">
    <property type="term" value="P:tRNA queuosine(34) biosynthetic process"/>
    <property type="evidence" value="ECO:0007669"/>
    <property type="project" value="UniProtKB-KW"/>
</dbReference>
<dbReference type="InterPro" id="IPR029500">
    <property type="entry name" value="QueF"/>
</dbReference>
<dbReference type="InterPro" id="IPR043133">
    <property type="entry name" value="GTP-CH-I_C/QueF"/>
</dbReference>
<accession>A0A816V0B4</accession>
<organism evidence="6 7">
    <name type="scientific">Rotaria magnacalcarata</name>
    <dbReference type="NCBI Taxonomy" id="392030"/>
    <lineage>
        <taxon>Eukaryota</taxon>
        <taxon>Metazoa</taxon>
        <taxon>Spiralia</taxon>
        <taxon>Gnathifera</taxon>
        <taxon>Rotifera</taxon>
        <taxon>Eurotatoria</taxon>
        <taxon>Bdelloidea</taxon>
        <taxon>Philodinida</taxon>
        <taxon>Philodinidae</taxon>
        <taxon>Rotaria</taxon>
    </lineage>
</organism>
<evidence type="ECO:0000313" key="7">
    <source>
        <dbReference type="Proteomes" id="UP000663887"/>
    </source>
</evidence>
<evidence type="ECO:0000256" key="1">
    <source>
        <dbReference type="ARBA" id="ARBA00022490"/>
    </source>
</evidence>
<dbReference type="GO" id="GO:0005737">
    <property type="term" value="C:cytoplasm"/>
    <property type="evidence" value="ECO:0007669"/>
    <property type="project" value="InterPro"/>
</dbReference>
<dbReference type="PIRSF" id="PIRSF004750">
    <property type="entry name" value="Nitrile_oxidored_YqcD_prd"/>
    <property type="match status" value="1"/>
</dbReference>
<keyword evidence="1" id="KW-0963">Cytoplasm</keyword>
<dbReference type="SUPFAM" id="SSF55620">
    <property type="entry name" value="Tetrahydrobiopterin biosynthesis enzymes-like"/>
    <property type="match status" value="1"/>
</dbReference>
<dbReference type="Proteomes" id="UP000663887">
    <property type="component" value="Unassembled WGS sequence"/>
</dbReference>
<protein>
    <recommendedName>
        <fullName evidence="5">NADPH-dependent 7-cyano-7-deazaguanine reductase N-terminal domain-containing protein</fullName>
    </recommendedName>
</protein>
<dbReference type="InterPro" id="IPR016428">
    <property type="entry name" value="QueF_type2"/>
</dbReference>
<dbReference type="HAMAP" id="MF_00817">
    <property type="entry name" value="QueF_type2"/>
    <property type="match status" value="1"/>
</dbReference>
<comment type="caution">
    <text evidence="6">The sequence shown here is derived from an EMBL/GenBank/DDBJ whole genome shotgun (WGS) entry which is preliminary data.</text>
</comment>
<dbReference type="Gene3D" id="3.30.1130.10">
    <property type="match status" value="2"/>
</dbReference>
<keyword evidence="2" id="KW-0671">Queuosine biosynthesis</keyword>